<accession>A0A9P0TG95</accession>
<reference evidence="1" key="1">
    <citation type="submission" date="2022-05" db="EMBL/GenBank/DDBJ databases">
        <authorList>
            <person name="Okamura Y."/>
        </authorList>
    </citation>
    <scope>NUCLEOTIDE SEQUENCE</scope>
</reference>
<name>A0A9P0TG95_PIEBR</name>
<dbReference type="EMBL" id="CALOZG010000013">
    <property type="protein sequence ID" value="CAH4030942.1"/>
    <property type="molecule type" value="Genomic_DNA"/>
</dbReference>
<sequence length="73" mass="8330">MQPPHAPRYRMCICWESARPRSIRAEARTELPSHHFSSAPETVESELIESATFPNFASINILWDSTALFTRPS</sequence>
<evidence type="ECO:0000313" key="1">
    <source>
        <dbReference type="EMBL" id="CAH4030942.1"/>
    </source>
</evidence>
<proteinExistence type="predicted"/>
<comment type="caution">
    <text evidence="1">The sequence shown here is derived from an EMBL/GenBank/DDBJ whole genome shotgun (WGS) entry which is preliminary data.</text>
</comment>
<dbReference type="Proteomes" id="UP001152562">
    <property type="component" value="Unassembled WGS sequence"/>
</dbReference>
<dbReference type="AlphaFoldDB" id="A0A9P0TG95"/>
<gene>
    <name evidence="1" type="ORF">PIBRA_LOCUS7537</name>
</gene>
<evidence type="ECO:0000313" key="2">
    <source>
        <dbReference type="Proteomes" id="UP001152562"/>
    </source>
</evidence>
<protein>
    <submittedName>
        <fullName evidence="1">Uncharacterized protein</fullName>
    </submittedName>
</protein>
<organism evidence="1 2">
    <name type="scientific">Pieris brassicae</name>
    <name type="common">White butterfly</name>
    <name type="synonym">Large white butterfly</name>
    <dbReference type="NCBI Taxonomy" id="7116"/>
    <lineage>
        <taxon>Eukaryota</taxon>
        <taxon>Metazoa</taxon>
        <taxon>Ecdysozoa</taxon>
        <taxon>Arthropoda</taxon>
        <taxon>Hexapoda</taxon>
        <taxon>Insecta</taxon>
        <taxon>Pterygota</taxon>
        <taxon>Neoptera</taxon>
        <taxon>Endopterygota</taxon>
        <taxon>Lepidoptera</taxon>
        <taxon>Glossata</taxon>
        <taxon>Ditrysia</taxon>
        <taxon>Papilionoidea</taxon>
        <taxon>Pieridae</taxon>
        <taxon>Pierinae</taxon>
        <taxon>Pieris</taxon>
    </lineage>
</organism>
<keyword evidence="2" id="KW-1185">Reference proteome</keyword>